<protein>
    <recommendedName>
        <fullName evidence="4">Ubiquitin-like protease family profile domain-containing protein</fullName>
    </recommendedName>
</protein>
<sequence>MWRANNVIVGVSFVQGHRTLQDEVDRMGIDVCYQSLLDALKAAARTLPNSFAVFEYIQSIFDSYVNPSNDPNSQPLVKGLDADDFFLDKFFGLQDPTSLDDVQASPDFEEDLRTNERLRLQVEVRNLEAEPQQVTRSTRIRLDYEPTILSDVPPTDNPTRPITLDLSMDAREDPSSPPPSQIVPVPTLVDLTQYASSPENKGSEDQGWPCKNNLTKTDLESAMYKGRYLREDVINMYINEAFLKKPREQLHNMFYVNTFWFTKASELVAIYDKTNHAEETMIKITRLRKSICPELHDEDMQGNLPTWIFVLIDGKNHWSLAIIRLHNDDAWLAHLDNSRGTHDPKAIFHVLKQVLCLIVPIDPALVMTGITNVEQQQDGHSCGKHVLQMLAGAARKESDGLDRCFREEGLRYIATLDQVRSFDVVFGMYLSGKLAGPPM</sequence>
<proteinExistence type="inferred from homology"/>
<accession>A0ABD1YZC8</accession>
<dbReference type="GO" id="GO:0006508">
    <property type="term" value="P:proteolysis"/>
    <property type="evidence" value="ECO:0007669"/>
    <property type="project" value="UniProtKB-KW"/>
</dbReference>
<dbReference type="SUPFAM" id="SSF54001">
    <property type="entry name" value="Cysteine proteinases"/>
    <property type="match status" value="1"/>
</dbReference>
<dbReference type="InterPro" id="IPR038765">
    <property type="entry name" value="Papain-like_cys_pep_sf"/>
</dbReference>
<dbReference type="InterPro" id="IPR003653">
    <property type="entry name" value="Peptidase_C48_C"/>
</dbReference>
<evidence type="ECO:0000256" key="1">
    <source>
        <dbReference type="ARBA" id="ARBA00005234"/>
    </source>
</evidence>
<dbReference type="Pfam" id="PF02902">
    <property type="entry name" value="Peptidase_C48"/>
    <property type="match status" value="1"/>
</dbReference>
<feature type="domain" description="Ubiquitin-like protease family profile" evidence="4">
    <location>
        <begin position="212"/>
        <end position="393"/>
    </location>
</feature>
<comment type="caution">
    <text evidence="5">The sequence shown here is derived from an EMBL/GenBank/DDBJ whole genome shotgun (WGS) entry which is preliminary data.</text>
</comment>
<evidence type="ECO:0000259" key="4">
    <source>
        <dbReference type="PROSITE" id="PS50600"/>
    </source>
</evidence>
<dbReference type="Gene3D" id="3.40.395.10">
    <property type="entry name" value="Adenoviral Proteinase, Chain A"/>
    <property type="match status" value="1"/>
</dbReference>
<evidence type="ECO:0000313" key="6">
    <source>
        <dbReference type="Proteomes" id="UP001605036"/>
    </source>
</evidence>
<dbReference type="PROSITE" id="PS50600">
    <property type="entry name" value="ULP_PROTEASE"/>
    <property type="match status" value="1"/>
</dbReference>
<organism evidence="5 6">
    <name type="scientific">Riccia fluitans</name>
    <dbReference type="NCBI Taxonomy" id="41844"/>
    <lineage>
        <taxon>Eukaryota</taxon>
        <taxon>Viridiplantae</taxon>
        <taxon>Streptophyta</taxon>
        <taxon>Embryophyta</taxon>
        <taxon>Marchantiophyta</taxon>
        <taxon>Marchantiopsida</taxon>
        <taxon>Marchantiidae</taxon>
        <taxon>Marchantiales</taxon>
        <taxon>Ricciaceae</taxon>
        <taxon>Riccia</taxon>
    </lineage>
</organism>
<keyword evidence="2" id="KW-0645">Protease</keyword>
<evidence type="ECO:0000256" key="2">
    <source>
        <dbReference type="ARBA" id="ARBA00022670"/>
    </source>
</evidence>
<reference evidence="5 6" key="1">
    <citation type="submission" date="2024-09" db="EMBL/GenBank/DDBJ databases">
        <title>Chromosome-scale assembly of Riccia fluitans.</title>
        <authorList>
            <person name="Paukszto L."/>
            <person name="Sawicki J."/>
            <person name="Karawczyk K."/>
            <person name="Piernik-Szablinska J."/>
            <person name="Szczecinska M."/>
            <person name="Mazdziarz M."/>
        </authorList>
    </citation>
    <scope>NUCLEOTIDE SEQUENCE [LARGE SCALE GENOMIC DNA]</scope>
    <source>
        <strain evidence="5">Rf_01</strain>
        <tissue evidence="5">Aerial parts of the thallus</tissue>
    </source>
</reference>
<dbReference type="AlphaFoldDB" id="A0ABD1YZC8"/>
<dbReference type="GO" id="GO:0008233">
    <property type="term" value="F:peptidase activity"/>
    <property type="evidence" value="ECO:0007669"/>
    <property type="project" value="UniProtKB-KW"/>
</dbReference>
<keyword evidence="6" id="KW-1185">Reference proteome</keyword>
<dbReference type="EMBL" id="JBHFFA010000003">
    <property type="protein sequence ID" value="KAL2635184.1"/>
    <property type="molecule type" value="Genomic_DNA"/>
</dbReference>
<name>A0ABD1YZC8_9MARC</name>
<comment type="similarity">
    <text evidence="1">Belongs to the peptidase C48 family.</text>
</comment>
<keyword evidence="3" id="KW-0378">Hydrolase</keyword>
<evidence type="ECO:0000256" key="3">
    <source>
        <dbReference type="ARBA" id="ARBA00022801"/>
    </source>
</evidence>
<dbReference type="Proteomes" id="UP001605036">
    <property type="component" value="Unassembled WGS sequence"/>
</dbReference>
<evidence type="ECO:0000313" key="5">
    <source>
        <dbReference type="EMBL" id="KAL2635184.1"/>
    </source>
</evidence>
<gene>
    <name evidence="5" type="ORF">R1flu_006663</name>
</gene>